<evidence type="ECO:0000256" key="11">
    <source>
        <dbReference type="ARBA" id="ARBA00023180"/>
    </source>
</evidence>
<evidence type="ECO:0000256" key="4">
    <source>
        <dbReference type="ARBA" id="ARBA00022692"/>
    </source>
</evidence>
<dbReference type="SUPFAM" id="SSF48726">
    <property type="entry name" value="Immunoglobulin"/>
    <property type="match status" value="2"/>
</dbReference>
<evidence type="ECO:0000256" key="6">
    <source>
        <dbReference type="ARBA" id="ARBA00022729"/>
    </source>
</evidence>
<dbReference type="PROSITE" id="PS50092">
    <property type="entry name" value="TSP1"/>
    <property type="match status" value="1"/>
</dbReference>
<dbReference type="InterPro" id="IPR013783">
    <property type="entry name" value="Ig-like_fold"/>
</dbReference>
<dbReference type="InterPro" id="IPR000488">
    <property type="entry name" value="Death_dom"/>
</dbReference>
<keyword evidence="16" id="KW-1185">Reference proteome</keyword>
<evidence type="ECO:0000259" key="14">
    <source>
        <dbReference type="PROSITE" id="PS50835"/>
    </source>
</evidence>
<keyword evidence="3 13" id="KW-0217">Developmental protein</keyword>
<protein>
    <recommendedName>
        <fullName evidence="13">Netrin receptor UNC5</fullName>
    </recommendedName>
</protein>
<evidence type="ECO:0000256" key="1">
    <source>
        <dbReference type="ARBA" id="ARBA00004251"/>
    </source>
</evidence>
<keyword evidence="5" id="KW-0053">Apoptosis</keyword>
<keyword evidence="12 13" id="KW-0393">Immunoglobulin domain</keyword>
<name>A0ABM1UKY7_MICOH</name>
<dbReference type="PROSITE" id="PS51145">
    <property type="entry name" value="ZU5"/>
    <property type="match status" value="1"/>
</dbReference>
<dbReference type="SUPFAM" id="SSF47986">
    <property type="entry name" value="DEATH domain"/>
    <property type="match status" value="1"/>
</dbReference>
<reference evidence="17" key="1">
    <citation type="submission" date="2025-08" db="UniProtKB">
        <authorList>
            <consortium name="RefSeq"/>
        </authorList>
    </citation>
    <scope>IDENTIFICATION</scope>
</reference>
<dbReference type="PANTHER" id="PTHR12582:SF5">
    <property type="entry name" value="NETRIN RECEPTOR UNC5D"/>
    <property type="match status" value="1"/>
</dbReference>
<dbReference type="Gene3D" id="2.20.100.10">
    <property type="entry name" value="Thrombospondin type-1 (TSP1) repeat"/>
    <property type="match status" value="1"/>
</dbReference>
<evidence type="ECO:0000259" key="15">
    <source>
        <dbReference type="PROSITE" id="PS51145"/>
    </source>
</evidence>
<organism evidence="16 17">
    <name type="scientific">Microtus ochrogaster</name>
    <name type="common">Prairie vole</name>
    <dbReference type="NCBI Taxonomy" id="79684"/>
    <lineage>
        <taxon>Eukaryota</taxon>
        <taxon>Metazoa</taxon>
        <taxon>Chordata</taxon>
        <taxon>Craniata</taxon>
        <taxon>Vertebrata</taxon>
        <taxon>Euteleostomi</taxon>
        <taxon>Mammalia</taxon>
        <taxon>Eutheria</taxon>
        <taxon>Euarchontoglires</taxon>
        <taxon>Glires</taxon>
        <taxon>Rodentia</taxon>
        <taxon>Myomorpha</taxon>
        <taxon>Muroidea</taxon>
        <taxon>Cricetidae</taxon>
        <taxon>Arvicolinae</taxon>
        <taxon>Microtus</taxon>
    </lineage>
</organism>
<evidence type="ECO:0000256" key="13">
    <source>
        <dbReference type="RuleBase" id="RU367033"/>
    </source>
</evidence>
<dbReference type="RefSeq" id="XP_026642649.1">
    <property type="nucleotide sequence ID" value="XM_026786848.1"/>
</dbReference>
<gene>
    <name evidence="17" type="primary">Unc5d</name>
</gene>
<dbReference type="Pfam" id="PF25609">
    <property type="entry name" value="Unc5_NetrinR_N"/>
    <property type="match status" value="1"/>
</dbReference>
<dbReference type="InterPro" id="IPR011029">
    <property type="entry name" value="DEATH-like_dom_sf"/>
</dbReference>
<dbReference type="InterPro" id="IPR000906">
    <property type="entry name" value="ZU5_dom"/>
</dbReference>
<evidence type="ECO:0000256" key="2">
    <source>
        <dbReference type="ARBA" id="ARBA00009844"/>
    </source>
</evidence>
<sequence length="900" mass="100230">MGTAAAGGGCGARRWLPWLGLCFWAAGAAAARGADNSEVLPDSIPSAPGTLPHFIEEPEDAYIIKSYPIALRCKARPAMQIFFKCNGEWVHQNEHVSEESLDESSGLKVREVFINVTRQQVEDFHGPEDYWCQCVAWSHLGTSKSRKASVRIAYLRKNFEQDPQGREVPIEGMIVLHCRPPEGVPAAEVEWLKNEEPIDSEQDENIDTRADHNLIIRQARLSDSGNYTCMAANIVAKRRSLSATVVVYVDGSWEVWSEWSVCSPECEHLRIRECTAPPPRNGGKFCEGLSQESENCTDGLCILDKKPLHEIKPQRWSRRGIENASDIALYSGLGAAVVAVAVLVIGVTLYRRSHSDYGVDVIDSSALTGGFQTFNFKTVRQGNSLLLNPAMQPDLTVSRTYSGPICLQDPLDKELMTESSLFNPLSDIKVKVQSSFMVSLGVSERAEYHGKNHSGTFPHGNNRGFSTIHPRNKTPYIQNLSSLPTRTELRTTGVFGHLGGRLVMPNTGVSLLIPHGAIPEENSWEIYMSINQGEPSLQSDGSEVLLSPEVTCGPPDMLVTTPFALTIPHCADVSSEHWNIHLKKRTQQGKWEEVMSVEDESTSCYCLLDPFACHVLLDSFGTYALTGEPITDCAVKQLKVAVFGCMSCNSLDYNLRVYCVDNTPCAFQEVVSDERHQGGQLLEEPKLLHFKGNTFSLQISVLDIPPFLWRIKPFTACQEVPFSRVWSSNRQPLHCAFSLERYTPTTTQLSCKICIRQLKGHEQILQVQTSILESERETITFFAQEDSTFPAQTGPKAFKIPYSIRQRICATFDTPNAKGKDWQMLAQKNSINRNLSYFATQSSPSAVILNLWEARHQQDGDLDSLACALEEIGRTHSKLSNITESQLEEADFNYSRQNGL</sequence>
<feature type="domain" description="Ig-like" evidence="14">
    <location>
        <begin position="164"/>
        <end position="242"/>
    </location>
</feature>
<dbReference type="SUPFAM" id="SSF82895">
    <property type="entry name" value="TSP-1 type 1 repeat"/>
    <property type="match status" value="1"/>
</dbReference>
<evidence type="ECO:0000313" key="16">
    <source>
        <dbReference type="Proteomes" id="UP000694915"/>
    </source>
</evidence>
<dbReference type="InterPro" id="IPR000884">
    <property type="entry name" value="TSP1_rpt"/>
</dbReference>
<dbReference type="Gene3D" id="2.60.40.10">
    <property type="entry name" value="Immunoglobulins"/>
    <property type="match status" value="2"/>
</dbReference>
<dbReference type="Proteomes" id="UP000694915">
    <property type="component" value="Linkage group LG7_11"/>
</dbReference>
<evidence type="ECO:0000256" key="9">
    <source>
        <dbReference type="ARBA" id="ARBA00023157"/>
    </source>
</evidence>
<comment type="similarity">
    <text evidence="2 13">Belongs to the unc-5 family.</text>
</comment>
<evidence type="ECO:0000256" key="10">
    <source>
        <dbReference type="ARBA" id="ARBA00023170"/>
    </source>
</evidence>
<dbReference type="PROSITE" id="PS50835">
    <property type="entry name" value="IG_LIKE"/>
    <property type="match status" value="1"/>
</dbReference>
<dbReference type="InterPro" id="IPR013098">
    <property type="entry name" value="Ig_I-set"/>
</dbReference>
<evidence type="ECO:0000256" key="5">
    <source>
        <dbReference type="ARBA" id="ARBA00022703"/>
    </source>
</evidence>
<keyword evidence="11" id="KW-0325">Glycoprotein</keyword>
<dbReference type="InterPro" id="IPR003599">
    <property type="entry name" value="Ig_sub"/>
</dbReference>
<dbReference type="GeneID" id="101984213"/>
<evidence type="ECO:0000313" key="17">
    <source>
        <dbReference type="RefSeq" id="XP_026642649.1"/>
    </source>
</evidence>
<dbReference type="SMART" id="SM00218">
    <property type="entry name" value="ZU5"/>
    <property type="match status" value="1"/>
</dbReference>
<keyword evidence="7 13" id="KW-1133">Transmembrane helix</keyword>
<proteinExistence type="inferred from homology"/>
<comment type="function">
    <text evidence="13">Receptor for netrin required for axon guidance. Mediates axon repulsion of neuronal growth cones in the developing nervous system upon ligand binding.</text>
</comment>
<accession>A0ABM1UKY7</accession>
<evidence type="ECO:0000256" key="3">
    <source>
        <dbReference type="ARBA" id="ARBA00022473"/>
    </source>
</evidence>
<dbReference type="InterPro" id="IPR003598">
    <property type="entry name" value="Ig_sub2"/>
</dbReference>
<dbReference type="InterPro" id="IPR007110">
    <property type="entry name" value="Ig-like_dom"/>
</dbReference>
<comment type="subcellular location">
    <subcellularLocation>
        <location evidence="1 13">Cell membrane</location>
        <topology evidence="1 13">Single-pass type I membrane protein</topology>
    </subcellularLocation>
</comment>
<dbReference type="Pfam" id="PF07679">
    <property type="entry name" value="I-set"/>
    <property type="match status" value="1"/>
</dbReference>
<dbReference type="InterPro" id="IPR036179">
    <property type="entry name" value="Ig-like_dom_sf"/>
</dbReference>
<keyword evidence="9" id="KW-1015">Disulfide bond</keyword>
<dbReference type="InterPro" id="IPR033772">
    <property type="entry name" value="UPA"/>
</dbReference>
<dbReference type="Pfam" id="PF00531">
    <property type="entry name" value="Death"/>
    <property type="match status" value="1"/>
</dbReference>
<feature type="domain" description="ZU5" evidence="15">
    <location>
        <begin position="489"/>
        <end position="629"/>
    </location>
</feature>
<dbReference type="SMART" id="SM00408">
    <property type="entry name" value="IGc2"/>
    <property type="match status" value="1"/>
</dbReference>
<dbReference type="PANTHER" id="PTHR12582">
    <property type="entry name" value="NETRIN RECEPTOR UNC5"/>
    <property type="match status" value="1"/>
</dbReference>
<dbReference type="SMART" id="SM00209">
    <property type="entry name" value="TSP1"/>
    <property type="match status" value="1"/>
</dbReference>
<evidence type="ECO:0000256" key="8">
    <source>
        <dbReference type="ARBA" id="ARBA00023136"/>
    </source>
</evidence>
<keyword evidence="4 13" id="KW-0812">Transmembrane</keyword>
<dbReference type="InterPro" id="IPR057755">
    <property type="entry name" value="UNC5A-D-like_N"/>
</dbReference>
<dbReference type="Gene3D" id="1.10.533.10">
    <property type="entry name" value="Death Domain, Fas"/>
    <property type="match status" value="1"/>
</dbReference>
<dbReference type="Gene3D" id="2.60.220.30">
    <property type="match status" value="1"/>
</dbReference>
<keyword evidence="6 13" id="KW-0732">Signal</keyword>
<dbReference type="Pfam" id="PF17217">
    <property type="entry name" value="UPA"/>
    <property type="match status" value="1"/>
</dbReference>
<dbReference type="Pfam" id="PF00791">
    <property type="entry name" value="ZU5"/>
    <property type="match status" value="1"/>
</dbReference>
<dbReference type="InterPro" id="IPR036383">
    <property type="entry name" value="TSP1_rpt_sf"/>
</dbReference>
<keyword evidence="8 13" id="KW-0472">Membrane</keyword>
<feature type="chain" id="PRO_5044978366" description="Netrin receptor UNC5" evidence="13">
    <location>
        <begin position="31"/>
        <end position="900"/>
    </location>
</feature>
<keyword evidence="10 13" id="KW-0675">Receptor</keyword>
<dbReference type="CDD" id="cd08801">
    <property type="entry name" value="Death_UNC5D"/>
    <property type="match status" value="1"/>
</dbReference>
<feature type="transmembrane region" description="Helical" evidence="13">
    <location>
        <begin position="327"/>
        <end position="350"/>
    </location>
</feature>
<dbReference type="SMART" id="SM00409">
    <property type="entry name" value="IG"/>
    <property type="match status" value="1"/>
</dbReference>
<dbReference type="InterPro" id="IPR037936">
    <property type="entry name" value="UNC5A-D"/>
</dbReference>
<evidence type="ECO:0000256" key="12">
    <source>
        <dbReference type="ARBA" id="ARBA00023319"/>
    </source>
</evidence>
<dbReference type="SMART" id="SM00005">
    <property type="entry name" value="DEATH"/>
    <property type="match status" value="1"/>
</dbReference>
<evidence type="ECO:0000256" key="7">
    <source>
        <dbReference type="ARBA" id="ARBA00022989"/>
    </source>
</evidence>
<feature type="signal peptide" evidence="13">
    <location>
        <begin position="1"/>
        <end position="30"/>
    </location>
</feature>
<dbReference type="InterPro" id="IPR042058">
    <property type="entry name" value="UNC5D_Death"/>
</dbReference>